<sequence length="217" mass="23219">MAWKIGMSSEDMGGNDARVNGEITREAAKSVGGLPIFTSRLLLWSFGVGVIPPAALVMALELRSLLLLEYVHVISGGTWTGFDLFMSVILGRILASLDLPGRVEVAKRLTPTTFFIMPSLASTAITAGIYLAESLGTFVLTSPWIIASGIVVIILTAQGFGIFMPNSLRIFIELAKPSPDRAKIARLNGINIRLAGVQGVMQLAIILIMAHLAVYPP</sequence>
<evidence type="ECO:0000256" key="1">
    <source>
        <dbReference type="SAM" id="Phobius"/>
    </source>
</evidence>
<organism evidence="2 3">
    <name type="scientific">Candidatus Marsarchaeota G2 archaeon OSP_D</name>
    <dbReference type="NCBI Taxonomy" id="1978157"/>
    <lineage>
        <taxon>Archaea</taxon>
        <taxon>Candidatus Marsarchaeota</taxon>
        <taxon>Candidatus Marsarchaeota group 2</taxon>
    </lineage>
</organism>
<dbReference type="EMBL" id="NEXE01000324">
    <property type="protein sequence ID" value="PSN83099.1"/>
    <property type="molecule type" value="Genomic_DNA"/>
</dbReference>
<evidence type="ECO:0008006" key="4">
    <source>
        <dbReference type="Google" id="ProtNLM"/>
    </source>
</evidence>
<accession>A0A2R6A9S0</accession>
<keyword evidence="1" id="KW-0472">Membrane</keyword>
<name>A0A2R6A9S0_9ARCH</name>
<protein>
    <recommendedName>
        <fullName evidence="4">DUF4149 domain-containing protein</fullName>
    </recommendedName>
</protein>
<dbReference type="AlphaFoldDB" id="A0A2R6A9S0"/>
<keyword evidence="1" id="KW-0812">Transmembrane</keyword>
<feature type="transmembrane region" description="Helical" evidence="1">
    <location>
        <begin position="192"/>
        <end position="214"/>
    </location>
</feature>
<feature type="transmembrane region" description="Helical" evidence="1">
    <location>
        <begin position="144"/>
        <end position="171"/>
    </location>
</feature>
<reference evidence="2 3" key="1">
    <citation type="submission" date="2017-04" db="EMBL/GenBank/DDBJ databases">
        <title>Novel microbial lineages endemic to geothermal iron-oxide mats fill important gaps in the evolutionary history of Archaea.</title>
        <authorList>
            <person name="Jay Z.J."/>
            <person name="Beam J.P."/>
            <person name="Dlakic M."/>
            <person name="Rusch D.B."/>
            <person name="Kozubal M.A."/>
            <person name="Inskeep W.P."/>
        </authorList>
    </citation>
    <scope>NUCLEOTIDE SEQUENCE [LARGE SCALE GENOMIC DNA]</scope>
    <source>
        <strain evidence="2">OSP_D</strain>
    </source>
</reference>
<gene>
    <name evidence="2" type="ORF">B9Q03_13655</name>
</gene>
<keyword evidence="1" id="KW-1133">Transmembrane helix</keyword>
<dbReference type="Proteomes" id="UP000240322">
    <property type="component" value="Unassembled WGS sequence"/>
</dbReference>
<proteinExistence type="predicted"/>
<feature type="transmembrane region" description="Helical" evidence="1">
    <location>
        <begin position="41"/>
        <end position="60"/>
    </location>
</feature>
<evidence type="ECO:0000313" key="3">
    <source>
        <dbReference type="Proteomes" id="UP000240322"/>
    </source>
</evidence>
<feature type="transmembrane region" description="Helical" evidence="1">
    <location>
        <begin position="114"/>
        <end position="132"/>
    </location>
</feature>
<comment type="caution">
    <text evidence="2">The sequence shown here is derived from an EMBL/GenBank/DDBJ whole genome shotgun (WGS) entry which is preliminary data.</text>
</comment>
<feature type="transmembrane region" description="Helical" evidence="1">
    <location>
        <begin position="72"/>
        <end position="94"/>
    </location>
</feature>
<evidence type="ECO:0000313" key="2">
    <source>
        <dbReference type="EMBL" id="PSN83099.1"/>
    </source>
</evidence>